<organism evidence="2 3">
    <name type="scientific">Levilinea saccharolytica</name>
    <dbReference type="NCBI Taxonomy" id="229921"/>
    <lineage>
        <taxon>Bacteria</taxon>
        <taxon>Bacillati</taxon>
        <taxon>Chloroflexota</taxon>
        <taxon>Anaerolineae</taxon>
        <taxon>Anaerolineales</taxon>
        <taxon>Anaerolineaceae</taxon>
        <taxon>Levilinea</taxon>
    </lineage>
</organism>
<dbReference type="OrthoDB" id="8582979at2"/>
<gene>
    <name evidence="2" type="ORF">ADN01_07385</name>
</gene>
<keyword evidence="1" id="KW-1133">Transmembrane helix</keyword>
<accession>A0A0P6XYH7</accession>
<keyword evidence="1" id="KW-0472">Membrane</keyword>
<comment type="caution">
    <text evidence="2">The sequence shown here is derived from an EMBL/GenBank/DDBJ whole genome shotgun (WGS) entry which is preliminary data.</text>
</comment>
<proteinExistence type="predicted"/>
<sequence length="263" mass="29088">MRFFWEVVRRAFRQETTYRLAMWAGLATNLFFGLVRAALLTALLPAGAAVNGMDAAASVTYVALTQAMIAFLRIFGMTDVSKSVYSGQVAMDLLKPTHLYTLWMGRELGKAGFNLWGRGVIFMALFALFHPLVFPGSLGQAGWFLVSLGLSWLVSFSWNFLVNLAAFWTPDARGVARMGFLISGVLSGFYMPLQLMPEWFTRLCYWTPFPSLINTPVEIYLGIVPAGELGVRLGLQLVWFLVLAAASQAVVRLGIRKLVIQGG</sequence>
<dbReference type="EMBL" id="LGCM01000028">
    <property type="protein sequence ID" value="KPL84886.1"/>
    <property type="molecule type" value="Genomic_DNA"/>
</dbReference>
<feature type="transmembrane region" description="Helical" evidence="1">
    <location>
        <begin position="115"/>
        <end position="134"/>
    </location>
</feature>
<keyword evidence="1" id="KW-0812">Transmembrane</keyword>
<reference evidence="2 3" key="1">
    <citation type="submission" date="2015-07" db="EMBL/GenBank/DDBJ databases">
        <title>Genome sequence of Levilinea saccharolytica DSM 16555.</title>
        <authorList>
            <person name="Hemp J."/>
            <person name="Ward L.M."/>
            <person name="Pace L.A."/>
            <person name="Fischer W.W."/>
        </authorList>
    </citation>
    <scope>NUCLEOTIDE SEQUENCE [LARGE SCALE GENOMIC DNA]</scope>
    <source>
        <strain evidence="2 3">KIBI-1</strain>
    </source>
</reference>
<feature type="transmembrane region" description="Helical" evidence="1">
    <location>
        <begin position="174"/>
        <end position="193"/>
    </location>
</feature>
<feature type="transmembrane region" description="Helical" evidence="1">
    <location>
        <begin position="55"/>
        <end position="75"/>
    </location>
</feature>
<protein>
    <recommendedName>
        <fullName evidence="4">ABC transporter permease</fullName>
    </recommendedName>
</protein>
<dbReference type="Pfam" id="PF06182">
    <property type="entry name" value="ABC2_membrane_6"/>
    <property type="match status" value="1"/>
</dbReference>
<dbReference type="PANTHER" id="PTHR36832">
    <property type="entry name" value="SLR1174 PROTEIN-RELATED"/>
    <property type="match status" value="1"/>
</dbReference>
<feature type="transmembrane region" description="Helical" evidence="1">
    <location>
        <begin position="20"/>
        <end position="43"/>
    </location>
</feature>
<feature type="transmembrane region" description="Helical" evidence="1">
    <location>
        <begin position="140"/>
        <end position="162"/>
    </location>
</feature>
<feature type="transmembrane region" description="Helical" evidence="1">
    <location>
        <begin position="237"/>
        <end position="255"/>
    </location>
</feature>
<evidence type="ECO:0008006" key="4">
    <source>
        <dbReference type="Google" id="ProtNLM"/>
    </source>
</evidence>
<dbReference type="Proteomes" id="UP000050501">
    <property type="component" value="Unassembled WGS sequence"/>
</dbReference>
<evidence type="ECO:0000256" key="1">
    <source>
        <dbReference type="SAM" id="Phobius"/>
    </source>
</evidence>
<evidence type="ECO:0000313" key="3">
    <source>
        <dbReference type="Proteomes" id="UP000050501"/>
    </source>
</evidence>
<dbReference type="PANTHER" id="PTHR36832:SF2">
    <property type="entry name" value="INTEGRAL MEMBRANE PROTEIN"/>
    <property type="match status" value="1"/>
</dbReference>
<dbReference type="AlphaFoldDB" id="A0A0P6XYH7"/>
<evidence type="ECO:0000313" key="2">
    <source>
        <dbReference type="EMBL" id="KPL84886.1"/>
    </source>
</evidence>
<dbReference type="InterPro" id="IPR010390">
    <property type="entry name" value="ABC-2_transporter-like"/>
</dbReference>
<keyword evidence="3" id="KW-1185">Reference proteome</keyword>
<name>A0A0P6XYH7_9CHLR</name>
<dbReference type="RefSeq" id="WP_062418772.1">
    <property type="nucleotide sequence ID" value="NZ_DF967974.1"/>
</dbReference>
<dbReference type="STRING" id="229921.ADN01_07385"/>